<evidence type="ECO:0000259" key="2">
    <source>
        <dbReference type="SMART" id="SM00642"/>
    </source>
</evidence>
<reference evidence="3 4" key="1">
    <citation type="submission" date="2020-03" db="EMBL/GenBank/DDBJ databases">
        <title>Complete genome of Arcanobacterium buesumensis sp. nov. strain 2701.</title>
        <authorList>
            <person name="Borowiak M."/>
            <person name="Alssahen M."/>
            <person name="Laemmler C."/>
            <person name="Malorny B."/>
            <person name="Hassan A."/>
            <person name="Prenger-Berninghoff E."/>
            <person name="Ploetz M."/>
            <person name="Abdulmawjood A."/>
        </authorList>
    </citation>
    <scope>NUCLEOTIDE SEQUENCE [LARGE SCALE GENOMIC DNA]</scope>
    <source>
        <strain evidence="3 4">2701</strain>
    </source>
</reference>
<dbReference type="Pfam" id="PF00128">
    <property type="entry name" value="Alpha-amylase"/>
    <property type="match status" value="1"/>
</dbReference>
<dbReference type="NCBIfam" id="TIGR02401">
    <property type="entry name" value="trehalose_TreY"/>
    <property type="match status" value="1"/>
</dbReference>
<dbReference type="KEGG" id="arca:HC352_03795"/>
<dbReference type="EMBL" id="CP050804">
    <property type="protein sequence ID" value="QJC21715.1"/>
    <property type="molecule type" value="Genomic_DNA"/>
</dbReference>
<dbReference type="PANTHER" id="PTHR10357:SF216">
    <property type="entry name" value="MALTOOLIGOSYL TREHALOSE SYNTHASE-RELATED"/>
    <property type="match status" value="1"/>
</dbReference>
<dbReference type="AlphaFoldDB" id="A0A6H2EJH2"/>
<dbReference type="SMART" id="SM00642">
    <property type="entry name" value="Aamy"/>
    <property type="match status" value="1"/>
</dbReference>
<accession>A0A6H2EJH2</accession>
<dbReference type="Proteomes" id="UP000502298">
    <property type="component" value="Chromosome"/>
</dbReference>
<dbReference type="CDD" id="cd11336">
    <property type="entry name" value="AmyAc_MTSase"/>
    <property type="match status" value="1"/>
</dbReference>
<dbReference type="PANTHER" id="PTHR10357">
    <property type="entry name" value="ALPHA-AMYLASE FAMILY MEMBER"/>
    <property type="match status" value="1"/>
</dbReference>
<sequence length="835" mass="92950">MSTTPLPRSHSHTPASGKHQPVTTYRLQLTPDFNFDDVCTVVPYLKKLGVTDVFFSPILQAAPGSLHGYDVVDHDKISVDLGGLSGFERASAAIHDAGMHLVVDVVPNHMAVPTPLYHNRAMWSVLRDGDQSPYAHWFDIDLAEDGDGLLLPVLGQRIGRVLAAGELTLDTMVVPGFEGEGPMPILRYFDHVFPVRSGTESLPLVDLLKRQFYRLAYWRVANEELNYRRFFDIDTLAAIRVEREDVFRASHALILELMDRGLIDSLRIDHPDGLADPREYFRHLHHATGGAWIVAEKILEGDEQLPDDWPCSGTTGYDALSRIQGLFTEPAGIGPLTQLYGEISGSTDSVATTELAAKRQIVSTSLYAEIHRLGSIIADVCHSDVRLRDHTFRRILEVVSELVVHMPRYRAYVIPGERPSSEDESIIRSAAQHARLHLDEDSQETLDIVVDLLLGNEIGSAGRTLEVPRLEAIVRFQQVCGAVMAKGVEDTTFYRYTALLSANEVGGSPHHMVTSLDDFHNWQSYMHHAWPVSGVVTSTHDTKRGEDVRAHISALTQFPTEWTELVHQLRTLLKDQRPAELHGQFENLIWQTIIGTWTADGPISPERLEAYLLKAAREQKLWTTWTEQDSTGEQAMIDYAMAIIQNPESLEALAEFWEKIQPAVRANILGMCVLHLTIVGVPDIYQGAEVTQNSLVDPDNRRPVDFTSLLTQLSELDTLGLPSNPNIDEEKLWVTSRLARMRRDYPVIASANTGYRALPVSTGHAIAFARTIDEKPFVTTLATRSLGLLHNSDHTVVLPDGQWENVLTGDEIAGGIQSLVDVTGRFPVAVLVKKA</sequence>
<dbReference type="SUPFAM" id="SSF51445">
    <property type="entry name" value="(Trans)glycosidases"/>
    <property type="match status" value="1"/>
</dbReference>
<organism evidence="3 4">
    <name type="scientific">Arcanobacterium buesumense</name>
    <dbReference type="NCBI Taxonomy" id="2722751"/>
    <lineage>
        <taxon>Bacteria</taxon>
        <taxon>Bacillati</taxon>
        <taxon>Actinomycetota</taxon>
        <taxon>Actinomycetes</taxon>
        <taxon>Actinomycetales</taxon>
        <taxon>Actinomycetaceae</taxon>
        <taxon>Arcanobacterium</taxon>
    </lineage>
</organism>
<dbReference type="RefSeq" id="WP_168917655.1">
    <property type="nucleotide sequence ID" value="NZ_CP050804.1"/>
</dbReference>
<evidence type="ECO:0000256" key="1">
    <source>
        <dbReference type="SAM" id="MobiDB-lite"/>
    </source>
</evidence>
<dbReference type="InterPro" id="IPR012767">
    <property type="entry name" value="Trehalose_TreY"/>
</dbReference>
<dbReference type="Gene3D" id="3.20.20.80">
    <property type="entry name" value="Glycosidases"/>
    <property type="match status" value="4"/>
</dbReference>
<dbReference type="InterPro" id="IPR017853">
    <property type="entry name" value="GH"/>
</dbReference>
<evidence type="ECO:0000313" key="3">
    <source>
        <dbReference type="EMBL" id="QJC21715.1"/>
    </source>
</evidence>
<dbReference type="GO" id="GO:0047470">
    <property type="term" value="F:(1,4)-alpha-D-glucan 1-alpha-D-glucosylmutase activity"/>
    <property type="evidence" value="ECO:0007669"/>
    <property type="project" value="TreeGrafter"/>
</dbReference>
<evidence type="ECO:0000313" key="4">
    <source>
        <dbReference type="Proteomes" id="UP000502298"/>
    </source>
</evidence>
<proteinExistence type="predicted"/>
<dbReference type="InterPro" id="IPR006047">
    <property type="entry name" value="GH13_cat_dom"/>
</dbReference>
<name>A0A6H2EJH2_9ACTO</name>
<feature type="domain" description="Glycosyl hydrolase family 13 catalytic" evidence="2">
    <location>
        <begin position="21"/>
        <end position="742"/>
    </location>
</feature>
<feature type="region of interest" description="Disordered" evidence="1">
    <location>
        <begin position="1"/>
        <end position="21"/>
    </location>
</feature>
<dbReference type="GO" id="GO:0005992">
    <property type="term" value="P:trehalose biosynthetic process"/>
    <property type="evidence" value="ECO:0007669"/>
    <property type="project" value="TreeGrafter"/>
</dbReference>
<keyword evidence="4" id="KW-1185">Reference proteome</keyword>
<gene>
    <name evidence="3" type="primary">treY</name>
    <name evidence="3" type="ORF">HC352_03795</name>
</gene>
<protein>
    <submittedName>
        <fullName evidence="3">Malto-oligosyltrehalose synthase</fullName>
    </submittedName>
</protein>
<dbReference type="GO" id="GO:0030980">
    <property type="term" value="P:alpha-glucan catabolic process"/>
    <property type="evidence" value="ECO:0007669"/>
    <property type="project" value="TreeGrafter"/>
</dbReference>